<dbReference type="RefSeq" id="WP_091103229.1">
    <property type="nucleotide sequence ID" value="NZ_FOBF01000013.1"/>
</dbReference>
<dbReference type="EMBL" id="FOBF01000013">
    <property type="protein sequence ID" value="SEM42401.1"/>
    <property type="molecule type" value="Genomic_DNA"/>
</dbReference>
<dbReference type="AlphaFoldDB" id="A0A1H7Y914"/>
<protein>
    <submittedName>
        <fullName evidence="2">Imidazolonepropionase</fullName>
    </submittedName>
</protein>
<dbReference type="Gene3D" id="3.20.20.140">
    <property type="entry name" value="Metal-dependent hydrolases"/>
    <property type="match status" value="1"/>
</dbReference>
<dbReference type="PANTHER" id="PTHR43135:SF3">
    <property type="entry name" value="ALPHA-D-RIBOSE 1-METHYLPHOSPHONATE 5-TRIPHOSPHATE DIPHOSPHATASE"/>
    <property type="match status" value="1"/>
</dbReference>
<gene>
    <name evidence="2" type="ORF">SAMN05660976_05094</name>
</gene>
<organism evidence="2 3">
    <name type="scientific">Nonomuraea pusilla</name>
    <dbReference type="NCBI Taxonomy" id="46177"/>
    <lineage>
        <taxon>Bacteria</taxon>
        <taxon>Bacillati</taxon>
        <taxon>Actinomycetota</taxon>
        <taxon>Actinomycetes</taxon>
        <taxon>Streptosporangiales</taxon>
        <taxon>Streptosporangiaceae</taxon>
        <taxon>Nonomuraea</taxon>
    </lineage>
</organism>
<evidence type="ECO:0000313" key="2">
    <source>
        <dbReference type="EMBL" id="SEM42401.1"/>
    </source>
</evidence>
<evidence type="ECO:0000259" key="1">
    <source>
        <dbReference type="Pfam" id="PF01979"/>
    </source>
</evidence>
<dbReference type="InterPro" id="IPR051781">
    <property type="entry name" value="Metallo-dep_Hydrolase"/>
</dbReference>
<dbReference type="CDD" id="cd01299">
    <property type="entry name" value="Met_dep_hydrolase_A"/>
    <property type="match status" value="1"/>
</dbReference>
<reference evidence="2 3" key="1">
    <citation type="submission" date="2016-10" db="EMBL/GenBank/DDBJ databases">
        <authorList>
            <person name="de Groot N.N."/>
        </authorList>
    </citation>
    <scope>NUCLEOTIDE SEQUENCE [LARGE SCALE GENOMIC DNA]</scope>
    <source>
        <strain evidence="2 3">DSM 43357</strain>
    </source>
</reference>
<dbReference type="Pfam" id="PF01979">
    <property type="entry name" value="Amidohydro_1"/>
    <property type="match status" value="1"/>
</dbReference>
<dbReference type="OrthoDB" id="3514520at2"/>
<proteinExistence type="predicted"/>
<dbReference type="Proteomes" id="UP000198953">
    <property type="component" value="Unassembled WGS sequence"/>
</dbReference>
<dbReference type="SUPFAM" id="SSF51338">
    <property type="entry name" value="Composite domain of metallo-dependent hydrolases"/>
    <property type="match status" value="1"/>
</dbReference>
<dbReference type="InterPro" id="IPR057744">
    <property type="entry name" value="OTAase-like"/>
</dbReference>
<feature type="domain" description="Amidohydrolase-related" evidence="1">
    <location>
        <begin position="53"/>
        <end position="407"/>
    </location>
</feature>
<evidence type="ECO:0000313" key="3">
    <source>
        <dbReference type="Proteomes" id="UP000198953"/>
    </source>
</evidence>
<name>A0A1H7Y914_9ACTN</name>
<dbReference type="InterPro" id="IPR032466">
    <property type="entry name" value="Metal_Hydrolase"/>
</dbReference>
<dbReference type="GO" id="GO:0016810">
    <property type="term" value="F:hydrolase activity, acting on carbon-nitrogen (but not peptide) bonds"/>
    <property type="evidence" value="ECO:0007669"/>
    <property type="project" value="InterPro"/>
</dbReference>
<dbReference type="InterPro" id="IPR006680">
    <property type="entry name" value="Amidohydro-rel"/>
</dbReference>
<accession>A0A1H7Y914</accession>
<dbReference type="Gene3D" id="2.30.40.10">
    <property type="entry name" value="Urease, subunit C, domain 1"/>
    <property type="match status" value="1"/>
</dbReference>
<dbReference type="STRING" id="46177.SAMN05660976_05094"/>
<keyword evidence="3" id="KW-1185">Reference proteome</keyword>
<sequence>MEAVLALAGATVVDGTGAGPRHGRVVVVEGGRIRGLAREAPREAEVVDLTGTTLIPGLIDAHSHFGLSSDMDALAAGQVSAAEIAAAIFTTAGRALREGFTTVRDVGGIDVGVVRAIASGAVLGPRVLTSGPILSQTGGGGHYAPGWEPVTAWEARDLPGLLGLSLLADGPDAMRRAAREAFRRGADFLKLMVTGAVLANGDELDHTQLSVEEIAVAVAEARARNTYVTVHAHNNAGIRNALEAGALCVEHGSRLDEETAAAMRRSGASLVPTLSVAHQLITSPAAVGLPPEMAGRARVVLEGMEQAVLVAMAEGVAIGSGSDLIGPGQARRGAELVLKSALMGPMAALESATRVNAQILGLAEQVGTIEPGKVADLVALDGSPLEDPEIFGDPDRIRLVMRAGKTVSGILDHMI</sequence>
<dbReference type="PANTHER" id="PTHR43135">
    <property type="entry name" value="ALPHA-D-RIBOSE 1-METHYLPHOSPHONATE 5-TRIPHOSPHATE DIPHOSPHATASE"/>
    <property type="match status" value="1"/>
</dbReference>
<dbReference type="InterPro" id="IPR011059">
    <property type="entry name" value="Metal-dep_hydrolase_composite"/>
</dbReference>
<dbReference type="SUPFAM" id="SSF51556">
    <property type="entry name" value="Metallo-dependent hydrolases"/>
    <property type="match status" value="1"/>
</dbReference>